<organism evidence="2 3">
    <name type="scientific">Halobaculum litoreum</name>
    <dbReference type="NCBI Taxonomy" id="3031998"/>
    <lineage>
        <taxon>Archaea</taxon>
        <taxon>Methanobacteriati</taxon>
        <taxon>Methanobacteriota</taxon>
        <taxon>Stenosarchaea group</taxon>
        <taxon>Halobacteria</taxon>
        <taxon>Halobacteriales</taxon>
        <taxon>Haloferacaceae</taxon>
        <taxon>Halobaculum</taxon>
    </lineage>
</organism>
<keyword evidence="1" id="KW-0472">Membrane</keyword>
<evidence type="ECO:0000256" key="1">
    <source>
        <dbReference type="SAM" id="Phobius"/>
    </source>
</evidence>
<dbReference type="Proteomes" id="UP001596368">
    <property type="component" value="Unassembled WGS sequence"/>
</dbReference>
<sequence>MEYARVVGLVAVGLLAVLALSAVAYLGPPVSVTPARAVVALLLLFVALLALTARVGLETE</sequence>
<gene>
    <name evidence="2" type="ORF">ACFQRB_05825</name>
</gene>
<reference evidence="2 3" key="1">
    <citation type="journal article" date="2019" name="Int. J. Syst. Evol. Microbiol.">
        <title>The Global Catalogue of Microorganisms (GCM) 10K type strain sequencing project: providing services to taxonomists for standard genome sequencing and annotation.</title>
        <authorList>
            <consortium name="The Broad Institute Genomics Platform"/>
            <consortium name="The Broad Institute Genome Sequencing Center for Infectious Disease"/>
            <person name="Wu L."/>
            <person name="Ma J."/>
        </authorList>
    </citation>
    <scope>NUCLEOTIDE SEQUENCE [LARGE SCALE GENOMIC DNA]</scope>
    <source>
        <strain evidence="2 3">DT92</strain>
    </source>
</reference>
<keyword evidence="1" id="KW-1133">Transmembrane helix</keyword>
<keyword evidence="3" id="KW-1185">Reference proteome</keyword>
<name>A0ABD5XM83_9EURY</name>
<dbReference type="AlphaFoldDB" id="A0ABD5XM83"/>
<feature type="transmembrane region" description="Helical" evidence="1">
    <location>
        <begin position="37"/>
        <end position="57"/>
    </location>
</feature>
<dbReference type="EMBL" id="JBHSZG010000001">
    <property type="protein sequence ID" value="MFC7136212.1"/>
    <property type="molecule type" value="Genomic_DNA"/>
</dbReference>
<evidence type="ECO:0000313" key="3">
    <source>
        <dbReference type="Proteomes" id="UP001596368"/>
    </source>
</evidence>
<accession>A0ABD5XM83</accession>
<proteinExistence type="predicted"/>
<evidence type="ECO:0000313" key="2">
    <source>
        <dbReference type="EMBL" id="MFC7136212.1"/>
    </source>
</evidence>
<comment type="caution">
    <text evidence="2">The sequence shown here is derived from an EMBL/GenBank/DDBJ whole genome shotgun (WGS) entry which is preliminary data.</text>
</comment>
<protein>
    <submittedName>
        <fullName evidence="2">Uncharacterized protein</fullName>
    </submittedName>
</protein>
<keyword evidence="1" id="KW-0812">Transmembrane</keyword>